<evidence type="ECO:0000256" key="1">
    <source>
        <dbReference type="SAM" id="Phobius"/>
    </source>
</evidence>
<dbReference type="AlphaFoldDB" id="A0A9P4UI43"/>
<evidence type="ECO:0000313" key="3">
    <source>
        <dbReference type="Proteomes" id="UP000799764"/>
    </source>
</evidence>
<evidence type="ECO:0000313" key="2">
    <source>
        <dbReference type="EMBL" id="KAF2450860.1"/>
    </source>
</evidence>
<name>A0A9P4UI43_9PLEO</name>
<accession>A0A9P4UI43</accession>
<dbReference type="EMBL" id="MU001493">
    <property type="protein sequence ID" value="KAF2450860.1"/>
    <property type="molecule type" value="Genomic_DNA"/>
</dbReference>
<dbReference type="SUPFAM" id="SSF103473">
    <property type="entry name" value="MFS general substrate transporter"/>
    <property type="match status" value="1"/>
</dbReference>
<keyword evidence="3" id="KW-1185">Reference proteome</keyword>
<protein>
    <recommendedName>
        <fullName evidence="4">MFS general substrate transporter</fullName>
    </recommendedName>
</protein>
<proteinExistence type="predicted"/>
<keyword evidence="1" id="KW-1133">Transmembrane helix</keyword>
<organism evidence="2 3">
    <name type="scientific">Karstenula rhodostoma CBS 690.94</name>
    <dbReference type="NCBI Taxonomy" id="1392251"/>
    <lineage>
        <taxon>Eukaryota</taxon>
        <taxon>Fungi</taxon>
        <taxon>Dikarya</taxon>
        <taxon>Ascomycota</taxon>
        <taxon>Pezizomycotina</taxon>
        <taxon>Dothideomycetes</taxon>
        <taxon>Pleosporomycetidae</taxon>
        <taxon>Pleosporales</taxon>
        <taxon>Massarineae</taxon>
        <taxon>Didymosphaeriaceae</taxon>
        <taxon>Karstenula</taxon>
    </lineage>
</organism>
<evidence type="ECO:0008006" key="4">
    <source>
        <dbReference type="Google" id="ProtNLM"/>
    </source>
</evidence>
<dbReference type="InterPro" id="IPR050327">
    <property type="entry name" value="Proton-linked_MCT"/>
</dbReference>
<keyword evidence="1" id="KW-0472">Membrane</keyword>
<feature type="transmembrane region" description="Helical" evidence="1">
    <location>
        <begin position="60"/>
        <end position="81"/>
    </location>
</feature>
<dbReference type="PANTHER" id="PTHR11360">
    <property type="entry name" value="MONOCARBOXYLATE TRANSPORTER"/>
    <property type="match status" value="1"/>
</dbReference>
<dbReference type="Gene3D" id="1.20.1250.20">
    <property type="entry name" value="MFS general substrate transporter like domains"/>
    <property type="match status" value="1"/>
</dbReference>
<gene>
    <name evidence="2" type="ORF">P171DRAFT_348267</name>
</gene>
<dbReference type="Proteomes" id="UP000799764">
    <property type="component" value="Unassembled WGS sequence"/>
</dbReference>
<comment type="caution">
    <text evidence="2">The sequence shown here is derived from an EMBL/GenBank/DDBJ whole genome shotgun (WGS) entry which is preliminary data.</text>
</comment>
<reference evidence="2" key="1">
    <citation type="journal article" date="2020" name="Stud. Mycol.">
        <title>101 Dothideomycetes genomes: a test case for predicting lifestyles and emergence of pathogens.</title>
        <authorList>
            <person name="Haridas S."/>
            <person name="Albert R."/>
            <person name="Binder M."/>
            <person name="Bloem J."/>
            <person name="Labutti K."/>
            <person name="Salamov A."/>
            <person name="Andreopoulos B."/>
            <person name="Baker S."/>
            <person name="Barry K."/>
            <person name="Bills G."/>
            <person name="Bluhm B."/>
            <person name="Cannon C."/>
            <person name="Castanera R."/>
            <person name="Culley D."/>
            <person name="Daum C."/>
            <person name="Ezra D."/>
            <person name="Gonzalez J."/>
            <person name="Henrissat B."/>
            <person name="Kuo A."/>
            <person name="Liang C."/>
            <person name="Lipzen A."/>
            <person name="Lutzoni F."/>
            <person name="Magnuson J."/>
            <person name="Mondo S."/>
            <person name="Nolan M."/>
            <person name="Ohm R."/>
            <person name="Pangilinan J."/>
            <person name="Park H.-J."/>
            <person name="Ramirez L."/>
            <person name="Alfaro M."/>
            <person name="Sun H."/>
            <person name="Tritt A."/>
            <person name="Yoshinaga Y."/>
            <person name="Zwiers L.-H."/>
            <person name="Turgeon B."/>
            <person name="Goodwin S."/>
            <person name="Spatafora J."/>
            <person name="Crous P."/>
            <person name="Grigoriev I."/>
        </authorList>
    </citation>
    <scope>NUCLEOTIDE SEQUENCE</scope>
    <source>
        <strain evidence="2">CBS 690.94</strain>
    </source>
</reference>
<dbReference type="InterPro" id="IPR036259">
    <property type="entry name" value="MFS_trans_sf"/>
</dbReference>
<keyword evidence="1" id="KW-0812">Transmembrane</keyword>
<feature type="transmembrane region" description="Helical" evidence="1">
    <location>
        <begin position="31"/>
        <end position="48"/>
    </location>
</feature>
<sequence>MEHHIPILNAGSTFGRTVPNYLSDKFGPMNLFGPAALVCGILTSLIAVKNLVSVSVLSLFYGFFSGVYVALPPVCFVRLTYDKSKIGTRIGMGIVACGLGVLASGPGSVEIIETDPEDLQWNRL</sequence>
<dbReference type="OrthoDB" id="6509908at2759"/>
<dbReference type="PANTHER" id="PTHR11360:SF234">
    <property type="entry name" value="MFS-TYPE TRANSPORTER DBAD-RELATED"/>
    <property type="match status" value="1"/>
</dbReference>